<proteinExistence type="predicted"/>
<dbReference type="InterPro" id="IPR029063">
    <property type="entry name" value="SAM-dependent_MTases_sf"/>
</dbReference>
<dbReference type="EMBL" id="CP009211">
    <property type="protein sequence ID" value="AIJ34142.1"/>
    <property type="molecule type" value="Genomic_DNA"/>
</dbReference>
<evidence type="ECO:0000313" key="5">
    <source>
        <dbReference type="Proteomes" id="UP000028780"/>
    </source>
</evidence>
<dbReference type="Proteomes" id="UP000028780">
    <property type="component" value="Chromosome"/>
</dbReference>
<dbReference type="GO" id="GO:0032259">
    <property type="term" value="P:methylation"/>
    <property type="evidence" value="ECO:0007669"/>
    <property type="project" value="UniProtKB-KW"/>
</dbReference>
<evidence type="ECO:0000313" key="6">
    <source>
        <dbReference type="Proteomes" id="UP000215374"/>
    </source>
</evidence>
<reference evidence="4 6" key="2">
    <citation type="submission" date="2017-06" db="EMBL/GenBank/DDBJ databases">
        <authorList>
            <consortium name="Pathogen Informatics"/>
        </authorList>
    </citation>
    <scope>NUCLEOTIDE SEQUENCE [LARGE SCALE GENOMIC DNA]</scope>
    <source>
        <strain evidence="4 6">NCTC13015</strain>
    </source>
</reference>
<reference evidence="3 5" key="1">
    <citation type="submission" date="2014-08" db="EMBL/GenBank/DDBJ databases">
        <title>Complete genome sequence of Corynebacterium imitans DSM 44264, isolated from a five-month-old boy with suspected pharyngeal diphtheria.</title>
        <authorList>
            <person name="Mollmann S."/>
            <person name="Albersmeier A."/>
            <person name="Ruckert C."/>
            <person name="Tauch A."/>
        </authorList>
    </citation>
    <scope>NUCLEOTIDE SEQUENCE [LARGE SCALE GENOMIC DNA]</scope>
    <source>
        <strain evidence="3 5">DSM 44264</strain>
    </source>
</reference>
<dbReference type="Proteomes" id="UP000215374">
    <property type="component" value="Chromosome 1"/>
</dbReference>
<dbReference type="EMBL" id="LT906467">
    <property type="protein sequence ID" value="SNV80873.1"/>
    <property type="molecule type" value="Genomic_DNA"/>
</dbReference>
<accession>A0A076NTE0</accession>
<dbReference type="GO" id="GO:0008168">
    <property type="term" value="F:methyltransferase activity"/>
    <property type="evidence" value="ECO:0007669"/>
    <property type="project" value="UniProtKB-KW"/>
</dbReference>
<evidence type="ECO:0000256" key="1">
    <source>
        <dbReference type="ARBA" id="ARBA00022679"/>
    </source>
</evidence>
<dbReference type="OrthoDB" id="7062303at2"/>
<protein>
    <submittedName>
        <fullName evidence="4">SAM-dependent methyltransferase</fullName>
    </submittedName>
</protein>
<dbReference type="InterPro" id="IPR041698">
    <property type="entry name" value="Methyltransf_25"/>
</dbReference>
<keyword evidence="5" id="KW-1185">Reference proteome</keyword>
<sequence length="199" mass="21627">MTTWKDLTTADPAHSERYAQRWKTFIAQGKDIDGEARLIDAASPRHARILDAGCGTGRVGGYLAQRGHQVFGTDIDPVLIGHAKEDFPDATWVVGDLSTDEIPARDIDVAVCAGNVMGFLDPAGREPALANIFRTLRPGGRLFVGFGAGRGWTFDDFLASAEKVGFNVQNCYESWELLPFHPGSDFLVAQLARPANAPR</sequence>
<dbReference type="PANTHER" id="PTHR43861">
    <property type="entry name" value="TRANS-ACONITATE 2-METHYLTRANSFERASE-RELATED"/>
    <property type="match status" value="1"/>
</dbReference>
<keyword evidence="4" id="KW-0489">Methyltransferase</keyword>
<gene>
    <name evidence="4" type="primary">smtA</name>
    <name evidence="3" type="ORF">CIMIT_09760</name>
    <name evidence="4" type="ORF">SAMEA4535761_02014</name>
</gene>
<dbReference type="AlphaFoldDB" id="A0A076NTE0"/>
<dbReference type="HOGENOM" id="CLU_092418_0_0_11"/>
<dbReference type="CDD" id="cd02440">
    <property type="entry name" value="AdoMet_MTases"/>
    <property type="match status" value="1"/>
</dbReference>
<name>A0A076NTE0_9CORY</name>
<dbReference type="SUPFAM" id="SSF53335">
    <property type="entry name" value="S-adenosyl-L-methionine-dependent methyltransferases"/>
    <property type="match status" value="1"/>
</dbReference>
<dbReference type="eggNOG" id="COG0500">
    <property type="taxonomic scope" value="Bacteria"/>
</dbReference>
<dbReference type="KEGG" id="cii:CIMIT_09760"/>
<dbReference type="RefSeq" id="WP_038592233.1">
    <property type="nucleotide sequence ID" value="NZ_CP009211.1"/>
</dbReference>
<dbReference type="STRING" id="156978.CIMIT_09760"/>
<evidence type="ECO:0000259" key="2">
    <source>
        <dbReference type="Pfam" id="PF13649"/>
    </source>
</evidence>
<feature type="domain" description="Methyltransferase" evidence="2">
    <location>
        <begin position="49"/>
        <end position="140"/>
    </location>
</feature>
<dbReference type="Gene3D" id="3.40.50.150">
    <property type="entry name" value="Vaccinia Virus protein VP39"/>
    <property type="match status" value="1"/>
</dbReference>
<organism evidence="3 5">
    <name type="scientific">Corynebacterium imitans</name>
    <dbReference type="NCBI Taxonomy" id="156978"/>
    <lineage>
        <taxon>Bacteria</taxon>
        <taxon>Bacillati</taxon>
        <taxon>Actinomycetota</taxon>
        <taxon>Actinomycetes</taxon>
        <taxon>Mycobacteriales</taxon>
        <taxon>Corynebacteriaceae</taxon>
        <taxon>Corynebacterium</taxon>
    </lineage>
</organism>
<evidence type="ECO:0000313" key="3">
    <source>
        <dbReference type="EMBL" id="AIJ34142.1"/>
    </source>
</evidence>
<dbReference type="Pfam" id="PF13649">
    <property type="entry name" value="Methyltransf_25"/>
    <property type="match status" value="1"/>
</dbReference>
<evidence type="ECO:0000313" key="4">
    <source>
        <dbReference type="EMBL" id="SNV80873.1"/>
    </source>
</evidence>
<keyword evidence="1 4" id="KW-0808">Transferase</keyword>